<feature type="compositionally biased region" description="Polar residues" evidence="1">
    <location>
        <begin position="166"/>
        <end position="175"/>
    </location>
</feature>
<feature type="compositionally biased region" description="Basic and acidic residues" evidence="1">
    <location>
        <begin position="178"/>
        <end position="193"/>
    </location>
</feature>
<dbReference type="PANTHER" id="PTHR10672">
    <property type="entry name" value="ADDUCIN"/>
    <property type="match status" value="1"/>
</dbReference>
<dbReference type="GO" id="GO:0051015">
    <property type="term" value="F:actin filament binding"/>
    <property type="evidence" value="ECO:0007669"/>
    <property type="project" value="TreeGrafter"/>
</dbReference>
<dbReference type="InterPro" id="IPR051017">
    <property type="entry name" value="Aldolase-II_Adducin_sf"/>
</dbReference>
<feature type="region of interest" description="Disordered" evidence="1">
    <location>
        <begin position="1"/>
        <end position="23"/>
    </location>
</feature>
<sequence>EPYSPSRQAQRTTEWRNSPNAYLKKEIEETGTLNPKKVTKWVPDTALNHSTPIKIDTKHQFAPSNINPKELKNHQKQMKDDRFNEKISAGYQSKILENAGWEDLTQMKEPHQSSSEPIVVVGAASKGIIKRDQQNNAIVYKSYYGQNPFSHMDDDEIEKYKREVEQNQIRQQASKKNALLDEIRSGSDSHYDDQVDSFNTSGSGR</sequence>
<evidence type="ECO:0000313" key="2">
    <source>
        <dbReference type="EMBL" id="CAF4665544.1"/>
    </source>
</evidence>
<organism evidence="3 4">
    <name type="scientific">Rotaria magnacalcarata</name>
    <dbReference type="NCBI Taxonomy" id="392030"/>
    <lineage>
        <taxon>Eukaryota</taxon>
        <taxon>Metazoa</taxon>
        <taxon>Spiralia</taxon>
        <taxon>Gnathifera</taxon>
        <taxon>Rotifera</taxon>
        <taxon>Eurotatoria</taxon>
        <taxon>Bdelloidea</taxon>
        <taxon>Philodinida</taxon>
        <taxon>Philodinidae</taxon>
        <taxon>Rotaria</taxon>
    </lineage>
</organism>
<evidence type="ECO:0000256" key="1">
    <source>
        <dbReference type="SAM" id="MobiDB-lite"/>
    </source>
</evidence>
<name>A0A8S3A2E8_9BILA</name>
<reference evidence="3" key="1">
    <citation type="submission" date="2021-02" db="EMBL/GenBank/DDBJ databases">
        <authorList>
            <person name="Nowell W R."/>
        </authorList>
    </citation>
    <scope>NUCLEOTIDE SEQUENCE</scope>
</reference>
<dbReference type="EMBL" id="CAJOBJ010118636">
    <property type="protein sequence ID" value="CAF4665544.1"/>
    <property type="molecule type" value="Genomic_DNA"/>
</dbReference>
<dbReference type="PANTHER" id="PTHR10672:SF3">
    <property type="entry name" value="PROTEIN HU-LI TAI SHAO"/>
    <property type="match status" value="1"/>
</dbReference>
<gene>
    <name evidence="3" type="ORF">BYL167_LOCUS43879</name>
    <name evidence="2" type="ORF">GIL414_LOCUS41670</name>
</gene>
<dbReference type="EMBL" id="CAJOBH010117778">
    <property type="protein sequence ID" value="CAF4695196.1"/>
    <property type="molecule type" value="Genomic_DNA"/>
</dbReference>
<dbReference type="Proteomes" id="UP000681720">
    <property type="component" value="Unassembled WGS sequence"/>
</dbReference>
<feature type="compositionally biased region" description="Polar residues" evidence="1">
    <location>
        <begin position="1"/>
        <end position="20"/>
    </location>
</feature>
<comment type="caution">
    <text evidence="3">The sequence shown here is derived from an EMBL/GenBank/DDBJ whole genome shotgun (WGS) entry which is preliminary data.</text>
</comment>
<feature type="region of interest" description="Disordered" evidence="1">
    <location>
        <begin position="165"/>
        <end position="205"/>
    </location>
</feature>
<proteinExistence type="predicted"/>
<dbReference type="GO" id="GO:0005886">
    <property type="term" value="C:plasma membrane"/>
    <property type="evidence" value="ECO:0007669"/>
    <property type="project" value="TreeGrafter"/>
</dbReference>
<dbReference type="GO" id="GO:0014069">
    <property type="term" value="C:postsynaptic density"/>
    <property type="evidence" value="ECO:0007669"/>
    <property type="project" value="TreeGrafter"/>
</dbReference>
<dbReference type="GO" id="GO:0005856">
    <property type="term" value="C:cytoskeleton"/>
    <property type="evidence" value="ECO:0007669"/>
    <property type="project" value="TreeGrafter"/>
</dbReference>
<feature type="non-terminal residue" evidence="3">
    <location>
        <position position="1"/>
    </location>
</feature>
<accession>A0A8S3A2E8</accession>
<evidence type="ECO:0000313" key="3">
    <source>
        <dbReference type="EMBL" id="CAF4695196.1"/>
    </source>
</evidence>
<protein>
    <submittedName>
        <fullName evidence="3">Uncharacterized protein</fullName>
    </submittedName>
</protein>
<dbReference type="Proteomes" id="UP000681967">
    <property type="component" value="Unassembled WGS sequence"/>
</dbReference>
<feature type="compositionally biased region" description="Polar residues" evidence="1">
    <location>
        <begin position="196"/>
        <end position="205"/>
    </location>
</feature>
<evidence type="ECO:0000313" key="4">
    <source>
        <dbReference type="Proteomes" id="UP000681967"/>
    </source>
</evidence>
<feature type="non-terminal residue" evidence="3">
    <location>
        <position position="205"/>
    </location>
</feature>
<dbReference type="AlphaFoldDB" id="A0A8S3A2E8"/>